<sequence length="170" mass="18839">MHTMQELEELRKLSDLESLGLIELGTALVVLAKLVAALKLVGGNLVDHRFLFLGAGEADGLLLGFPTRFGLMVAQFKAFLDATGGLWRWSGYSFWSIFSAKGARLSQDQVIFIHTDMNNENVGKTCSKLFVDSATARAYQRRSHRHAFCDKPRHSAFRQVRLAADVAEPG</sequence>
<dbReference type="Gene3D" id="3.40.50.720">
    <property type="entry name" value="NAD(P)-binding Rossmann-like Domain"/>
    <property type="match status" value="1"/>
</dbReference>
<name>A0A445ARI3_ARAHY</name>
<dbReference type="GO" id="GO:0016020">
    <property type="term" value="C:membrane"/>
    <property type="evidence" value="ECO:0007669"/>
    <property type="project" value="TreeGrafter"/>
</dbReference>
<dbReference type="EMBL" id="SDMP01000011">
    <property type="protein sequence ID" value="RYR29011.1"/>
    <property type="molecule type" value="Genomic_DNA"/>
</dbReference>
<dbReference type="Gene3D" id="3.40.50.360">
    <property type="match status" value="1"/>
</dbReference>
<proteinExistence type="inferred from homology"/>
<dbReference type="GO" id="GO:0003955">
    <property type="term" value="F:NAD(P)H dehydrogenase (quinone) activity"/>
    <property type="evidence" value="ECO:0007669"/>
    <property type="project" value="TreeGrafter"/>
</dbReference>
<evidence type="ECO:0000256" key="1">
    <source>
        <dbReference type="ARBA" id="ARBA00006961"/>
    </source>
</evidence>
<comment type="similarity">
    <text evidence="1">Belongs to the WrbA family.</text>
</comment>
<dbReference type="SUPFAM" id="SSF52218">
    <property type="entry name" value="Flavoproteins"/>
    <property type="match status" value="1"/>
</dbReference>
<organism evidence="2 3">
    <name type="scientific">Arachis hypogaea</name>
    <name type="common">Peanut</name>
    <dbReference type="NCBI Taxonomy" id="3818"/>
    <lineage>
        <taxon>Eukaryota</taxon>
        <taxon>Viridiplantae</taxon>
        <taxon>Streptophyta</taxon>
        <taxon>Embryophyta</taxon>
        <taxon>Tracheophyta</taxon>
        <taxon>Spermatophyta</taxon>
        <taxon>Magnoliopsida</taxon>
        <taxon>eudicotyledons</taxon>
        <taxon>Gunneridae</taxon>
        <taxon>Pentapetalae</taxon>
        <taxon>rosids</taxon>
        <taxon>fabids</taxon>
        <taxon>Fabales</taxon>
        <taxon>Fabaceae</taxon>
        <taxon>Papilionoideae</taxon>
        <taxon>50 kb inversion clade</taxon>
        <taxon>dalbergioids sensu lato</taxon>
        <taxon>Dalbergieae</taxon>
        <taxon>Pterocarpus clade</taxon>
        <taxon>Arachis</taxon>
    </lineage>
</organism>
<accession>A0A445ARI3</accession>
<dbReference type="InterPro" id="IPR036291">
    <property type="entry name" value="NAD(P)-bd_dom_sf"/>
</dbReference>
<dbReference type="Proteomes" id="UP000289738">
    <property type="component" value="Chromosome B01"/>
</dbReference>
<comment type="caution">
    <text evidence="2">The sequence shown here is derived from an EMBL/GenBank/DDBJ whole genome shotgun (WGS) entry which is preliminary data.</text>
</comment>
<dbReference type="PANTHER" id="PTHR30546:SF56">
    <property type="entry name" value="NAD(P)H DEHYDROGENASE (QUINONE)"/>
    <property type="match status" value="1"/>
</dbReference>
<keyword evidence="3" id="KW-1185">Reference proteome</keyword>
<reference evidence="2 3" key="1">
    <citation type="submission" date="2019-01" db="EMBL/GenBank/DDBJ databases">
        <title>Sequencing of cultivated peanut Arachis hypogaea provides insights into genome evolution and oil improvement.</title>
        <authorList>
            <person name="Chen X."/>
        </authorList>
    </citation>
    <scope>NUCLEOTIDE SEQUENCE [LARGE SCALE GENOMIC DNA]</scope>
    <source>
        <strain evidence="3">cv. Fuhuasheng</strain>
        <tissue evidence="2">Leaves</tissue>
    </source>
</reference>
<evidence type="ECO:0000313" key="3">
    <source>
        <dbReference type="Proteomes" id="UP000289738"/>
    </source>
</evidence>
<evidence type="ECO:0000313" key="2">
    <source>
        <dbReference type="EMBL" id="RYR29011.1"/>
    </source>
</evidence>
<dbReference type="InterPro" id="IPR029039">
    <property type="entry name" value="Flavoprotein-like_sf"/>
</dbReference>
<dbReference type="AlphaFoldDB" id="A0A445ARI3"/>
<protein>
    <submittedName>
        <fullName evidence="2">Uncharacterized protein</fullName>
    </submittedName>
</protein>
<gene>
    <name evidence="2" type="ORF">Ahy_B01g053273</name>
</gene>
<dbReference type="STRING" id="3818.A0A445ARI3"/>
<dbReference type="PANTHER" id="PTHR30546">
    <property type="entry name" value="FLAVODOXIN-RELATED PROTEIN WRBA-RELATED"/>
    <property type="match status" value="1"/>
</dbReference>
<dbReference type="SUPFAM" id="SSF51735">
    <property type="entry name" value="NAD(P)-binding Rossmann-fold domains"/>
    <property type="match status" value="1"/>
</dbReference>